<dbReference type="GO" id="GO:1902201">
    <property type="term" value="P:negative regulation of bacterial-type flagellum-dependent cell motility"/>
    <property type="evidence" value="ECO:0007669"/>
    <property type="project" value="TreeGrafter"/>
</dbReference>
<dbReference type="Gene3D" id="3.30.450.40">
    <property type="match status" value="1"/>
</dbReference>
<evidence type="ECO:0000256" key="2">
    <source>
        <dbReference type="ARBA" id="ARBA00034247"/>
    </source>
</evidence>
<dbReference type="InterPro" id="IPR029016">
    <property type="entry name" value="GAF-like_dom_sf"/>
</dbReference>
<reference evidence="4 5" key="1">
    <citation type="submission" date="2019-03" db="EMBL/GenBank/DDBJ databases">
        <title>Draft Genome Sequence of Massilia arenosa sp. nov., a Novel Massilia Species Isolated from a Sandy-loam Maize Soil.</title>
        <authorList>
            <person name="Raths R."/>
            <person name="Peta V."/>
            <person name="Bucking H."/>
        </authorList>
    </citation>
    <scope>NUCLEOTIDE SEQUENCE [LARGE SCALE GENOMIC DNA]</scope>
    <source>
        <strain evidence="4 5">MC02</strain>
    </source>
</reference>
<dbReference type="EMBL" id="SPVF01000077">
    <property type="protein sequence ID" value="TFW25206.1"/>
    <property type="molecule type" value="Genomic_DNA"/>
</dbReference>
<dbReference type="RefSeq" id="WP_135206222.1">
    <property type="nucleotide sequence ID" value="NZ_SPVF01000077.1"/>
</dbReference>
<dbReference type="GO" id="GO:0005886">
    <property type="term" value="C:plasma membrane"/>
    <property type="evidence" value="ECO:0007669"/>
    <property type="project" value="TreeGrafter"/>
</dbReference>
<dbReference type="SUPFAM" id="SSF55781">
    <property type="entry name" value="GAF domain-like"/>
    <property type="match status" value="1"/>
</dbReference>
<dbReference type="SUPFAM" id="SSF55073">
    <property type="entry name" value="Nucleotide cyclase"/>
    <property type="match status" value="1"/>
</dbReference>
<gene>
    <name evidence="4" type="ORF">E4L96_05535</name>
</gene>
<dbReference type="PROSITE" id="PS50887">
    <property type="entry name" value="GGDEF"/>
    <property type="match status" value="1"/>
</dbReference>
<dbReference type="CDD" id="cd01949">
    <property type="entry name" value="GGDEF"/>
    <property type="match status" value="1"/>
</dbReference>
<dbReference type="PANTHER" id="PTHR45138">
    <property type="entry name" value="REGULATORY COMPONENTS OF SENSORY TRANSDUCTION SYSTEM"/>
    <property type="match status" value="1"/>
</dbReference>
<dbReference type="NCBIfam" id="TIGR00254">
    <property type="entry name" value="GGDEF"/>
    <property type="match status" value="1"/>
</dbReference>
<sequence length="485" mass="51492">MSAPSAASSLPVAVFLSPEPARRDAFRHGCGGRFLRLLVVESAEQAAELMASESVDLLVLELEGYNRGLDLAALGQLVVSASGHNTAVLAVCPFTHASWIPALNRYGPVDYAIAPLLDEAMCDVAAEHLQRGGSAATPASLRALLAVRTRMQDAIADIDDLARMPARVCATLASFPGVAHAALFEMKASDDLQLVGQAGKDGLDMERLLGPAAERARSPWRHAFPGLVAALSGELCLLDAPEKAGEPELAMNLLTQDIHMVLGIPVRLSGGAERGSICLMFEQQHWFSPEDFATLAALAQLAGFALRTAEMARDTEQLAAQVTRLATTDALTGVANRRRGEELLMQEARRARRYHAPLALIAFDIDRFRQVNDRYGHAVGDLALRTVAAVVGGVLRSSDQLVRTGGETFAVIAPHTSAIDGLKVAEKIRAAVAGTDFAGCDRLTISAGVGQLTGDEDPDKLTLRVDAALARAKRAGRNCVELAMS</sequence>
<evidence type="ECO:0000313" key="5">
    <source>
        <dbReference type="Proteomes" id="UP000298438"/>
    </source>
</evidence>
<accession>A0A4Y9SI90</accession>
<name>A0A4Y9SI90_9BURK</name>
<evidence type="ECO:0000256" key="1">
    <source>
        <dbReference type="ARBA" id="ARBA00012528"/>
    </source>
</evidence>
<dbReference type="InterPro" id="IPR043128">
    <property type="entry name" value="Rev_trsase/Diguanyl_cyclase"/>
</dbReference>
<organism evidence="4 5">
    <name type="scientific">Zemynaea arenosa</name>
    <dbReference type="NCBI Taxonomy" id="2561931"/>
    <lineage>
        <taxon>Bacteria</taxon>
        <taxon>Pseudomonadati</taxon>
        <taxon>Pseudomonadota</taxon>
        <taxon>Betaproteobacteria</taxon>
        <taxon>Burkholderiales</taxon>
        <taxon>Oxalobacteraceae</taxon>
        <taxon>Telluria group</taxon>
        <taxon>Zemynaea</taxon>
    </lineage>
</organism>
<comment type="caution">
    <text evidence="4">The sequence shown here is derived from an EMBL/GenBank/DDBJ whole genome shotgun (WGS) entry which is preliminary data.</text>
</comment>
<feature type="domain" description="GGDEF" evidence="3">
    <location>
        <begin position="356"/>
        <end position="485"/>
    </location>
</feature>
<keyword evidence="5" id="KW-1185">Reference proteome</keyword>
<comment type="catalytic activity">
    <reaction evidence="2">
        <text>2 GTP = 3',3'-c-di-GMP + 2 diphosphate</text>
        <dbReference type="Rhea" id="RHEA:24898"/>
        <dbReference type="ChEBI" id="CHEBI:33019"/>
        <dbReference type="ChEBI" id="CHEBI:37565"/>
        <dbReference type="ChEBI" id="CHEBI:58805"/>
        <dbReference type="EC" id="2.7.7.65"/>
    </reaction>
</comment>
<dbReference type="PANTHER" id="PTHR45138:SF9">
    <property type="entry name" value="DIGUANYLATE CYCLASE DGCM-RELATED"/>
    <property type="match status" value="1"/>
</dbReference>
<dbReference type="OrthoDB" id="8766408at2"/>
<protein>
    <recommendedName>
        <fullName evidence="1">diguanylate cyclase</fullName>
        <ecNumber evidence="1">2.7.7.65</ecNumber>
    </recommendedName>
</protein>
<dbReference type="AlphaFoldDB" id="A0A4Y9SI90"/>
<dbReference type="InterPro" id="IPR050469">
    <property type="entry name" value="Diguanylate_Cyclase"/>
</dbReference>
<dbReference type="GO" id="GO:0043709">
    <property type="term" value="P:cell adhesion involved in single-species biofilm formation"/>
    <property type="evidence" value="ECO:0007669"/>
    <property type="project" value="TreeGrafter"/>
</dbReference>
<dbReference type="Proteomes" id="UP000298438">
    <property type="component" value="Unassembled WGS sequence"/>
</dbReference>
<dbReference type="InterPro" id="IPR000160">
    <property type="entry name" value="GGDEF_dom"/>
</dbReference>
<dbReference type="InterPro" id="IPR029787">
    <property type="entry name" value="Nucleotide_cyclase"/>
</dbReference>
<evidence type="ECO:0000313" key="4">
    <source>
        <dbReference type="EMBL" id="TFW25206.1"/>
    </source>
</evidence>
<dbReference type="SMART" id="SM00267">
    <property type="entry name" value="GGDEF"/>
    <property type="match status" value="1"/>
</dbReference>
<proteinExistence type="predicted"/>
<dbReference type="FunFam" id="3.30.70.270:FF:000001">
    <property type="entry name" value="Diguanylate cyclase domain protein"/>
    <property type="match status" value="1"/>
</dbReference>
<dbReference type="Gene3D" id="3.30.70.270">
    <property type="match status" value="1"/>
</dbReference>
<dbReference type="EC" id="2.7.7.65" evidence="1"/>
<dbReference type="GO" id="GO:0052621">
    <property type="term" value="F:diguanylate cyclase activity"/>
    <property type="evidence" value="ECO:0007669"/>
    <property type="project" value="UniProtKB-EC"/>
</dbReference>
<evidence type="ECO:0000259" key="3">
    <source>
        <dbReference type="PROSITE" id="PS50887"/>
    </source>
</evidence>
<dbReference type="Pfam" id="PF00990">
    <property type="entry name" value="GGDEF"/>
    <property type="match status" value="1"/>
</dbReference>